<dbReference type="Proteomes" id="UP000229749">
    <property type="component" value="Unassembled WGS sequence"/>
</dbReference>
<comment type="caution">
    <text evidence="1">The sequence shown here is derived from an EMBL/GenBank/DDBJ whole genome shotgun (WGS) entry which is preliminary data.</text>
</comment>
<sequence length="62" mass="6955">MQKGLFGLVGKLIEETSLVFIPTASNVEMGDKTWFIDDLTHLKNQNFKSINITDISAVEENI</sequence>
<reference evidence="2" key="1">
    <citation type="submission" date="2017-09" db="EMBL/GenBank/DDBJ databases">
        <title>Depth-based differentiation of microbial function through sediment-hosted aquifers and enrichment of novel symbionts in the deep terrestrial subsurface.</title>
        <authorList>
            <person name="Probst A.J."/>
            <person name="Ladd B."/>
            <person name="Jarett J.K."/>
            <person name="Geller-Mcgrath D.E."/>
            <person name="Sieber C.M.K."/>
            <person name="Emerson J.B."/>
            <person name="Anantharaman K."/>
            <person name="Thomas B.C."/>
            <person name="Malmstrom R."/>
            <person name="Stieglmeier M."/>
            <person name="Klingl A."/>
            <person name="Woyke T."/>
            <person name="Ryan C.M."/>
            <person name="Banfield J.F."/>
        </authorList>
    </citation>
    <scope>NUCLEOTIDE SEQUENCE [LARGE SCALE GENOMIC DNA]</scope>
</reference>
<protein>
    <submittedName>
        <fullName evidence="1">Uncharacterized protein</fullName>
    </submittedName>
</protein>
<dbReference type="EMBL" id="PFWS01000046">
    <property type="protein sequence ID" value="PJA47151.1"/>
    <property type="molecule type" value="Genomic_DNA"/>
</dbReference>
<gene>
    <name evidence="1" type="ORF">CO172_02955</name>
</gene>
<evidence type="ECO:0000313" key="2">
    <source>
        <dbReference type="Proteomes" id="UP000229749"/>
    </source>
</evidence>
<organism evidence="1 2">
    <name type="scientific">Candidatus Uhrbacteria bacterium CG_4_9_14_3_um_filter_36_7</name>
    <dbReference type="NCBI Taxonomy" id="1975033"/>
    <lineage>
        <taxon>Bacteria</taxon>
        <taxon>Candidatus Uhriibacteriota</taxon>
    </lineage>
</organism>
<evidence type="ECO:0000313" key="1">
    <source>
        <dbReference type="EMBL" id="PJA47151.1"/>
    </source>
</evidence>
<dbReference type="AlphaFoldDB" id="A0A2M7XH08"/>
<proteinExistence type="predicted"/>
<accession>A0A2M7XH08</accession>
<name>A0A2M7XH08_9BACT</name>